<feature type="transmembrane region" description="Helical" evidence="10">
    <location>
        <begin position="659"/>
        <end position="687"/>
    </location>
</feature>
<dbReference type="PANTHER" id="PTHR22883:SF488">
    <property type="entry name" value="PALMITOYLTRANSFERASE"/>
    <property type="match status" value="1"/>
</dbReference>
<evidence type="ECO:0000256" key="8">
    <source>
        <dbReference type="ARBA" id="ARBA00023315"/>
    </source>
</evidence>
<comment type="subcellular location">
    <subcellularLocation>
        <location evidence="1">Membrane</location>
        <topology evidence="1">Multi-pass membrane protein</topology>
    </subcellularLocation>
</comment>
<keyword evidence="6" id="KW-0564">Palmitate</keyword>
<evidence type="ECO:0000256" key="4">
    <source>
        <dbReference type="ARBA" id="ARBA00022989"/>
    </source>
</evidence>
<feature type="region of interest" description="Disordered" evidence="11">
    <location>
        <begin position="304"/>
        <end position="343"/>
    </location>
</feature>
<evidence type="ECO:0000256" key="11">
    <source>
        <dbReference type="SAM" id="MobiDB-lite"/>
    </source>
</evidence>
<evidence type="ECO:0000259" key="12">
    <source>
        <dbReference type="Pfam" id="PF01529"/>
    </source>
</evidence>
<dbReference type="PROSITE" id="PS50216">
    <property type="entry name" value="DHHC"/>
    <property type="match status" value="1"/>
</dbReference>
<keyword evidence="2 10" id="KW-0808">Transferase</keyword>
<keyword evidence="5 10" id="KW-0472">Membrane</keyword>
<dbReference type="Proteomes" id="UP000723463">
    <property type="component" value="Unassembled WGS sequence"/>
</dbReference>
<evidence type="ECO:0000256" key="2">
    <source>
        <dbReference type="ARBA" id="ARBA00022679"/>
    </source>
</evidence>
<comment type="similarity">
    <text evidence="10">Belongs to the DHHC palmitoyltransferase family.</text>
</comment>
<evidence type="ECO:0000256" key="10">
    <source>
        <dbReference type="RuleBase" id="RU079119"/>
    </source>
</evidence>
<protein>
    <recommendedName>
        <fullName evidence="10">Palmitoyltransferase</fullName>
        <ecNumber evidence="10">2.3.1.225</ecNumber>
    </recommendedName>
</protein>
<dbReference type="GO" id="GO:0016020">
    <property type="term" value="C:membrane"/>
    <property type="evidence" value="ECO:0007669"/>
    <property type="project" value="UniProtKB-SubCell"/>
</dbReference>
<dbReference type="GO" id="GO:0006612">
    <property type="term" value="P:protein targeting to membrane"/>
    <property type="evidence" value="ECO:0007669"/>
    <property type="project" value="TreeGrafter"/>
</dbReference>
<keyword evidence="7" id="KW-0449">Lipoprotein</keyword>
<dbReference type="AlphaFoldDB" id="A0A9P6F1Q0"/>
<dbReference type="GO" id="GO:0005794">
    <property type="term" value="C:Golgi apparatus"/>
    <property type="evidence" value="ECO:0007669"/>
    <property type="project" value="TreeGrafter"/>
</dbReference>
<feature type="compositionally biased region" description="Basic and acidic residues" evidence="11">
    <location>
        <begin position="316"/>
        <end position="326"/>
    </location>
</feature>
<dbReference type="Pfam" id="PF01529">
    <property type="entry name" value="DHHC"/>
    <property type="match status" value="1"/>
</dbReference>
<dbReference type="GO" id="GO:0005783">
    <property type="term" value="C:endoplasmic reticulum"/>
    <property type="evidence" value="ECO:0007669"/>
    <property type="project" value="TreeGrafter"/>
</dbReference>
<feature type="region of interest" description="Disordered" evidence="11">
    <location>
        <begin position="184"/>
        <end position="255"/>
    </location>
</feature>
<feature type="domain" description="Palmitoyltransferase DHHC" evidence="12">
    <location>
        <begin position="613"/>
        <end position="746"/>
    </location>
</feature>
<feature type="compositionally biased region" description="Polar residues" evidence="11">
    <location>
        <begin position="233"/>
        <end position="243"/>
    </location>
</feature>
<keyword evidence="4 10" id="KW-1133">Transmembrane helix</keyword>
<keyword evidence="3 10" id="KW-0812">Transmembrane</keyword>
<feature type="transmembrane region" description="Helical" evidence="10">
    <location>
        <begin position="513"/>
        <end position="531"/>
    </location>
</feature>
<dbReference type="InterPro" id="IPR039859">
    <property type="entry name" value="PFA4/ZDH16/20/ERF2-like"/>
</dbReference>
<keyword evidence="14" id="KW-1185">Reference proteome</keyword>
<dbReference type="InterPro" id="IPR001594">
    <property type="entry name" value="Palmitoyltrfase_DHHC"/>
</dbReference>
<evidence type="ECO:0000313" key="13">
    <source>
        <dbReference type="EMBL" id="KAF9540386.1"/>
    </source>
</evidence>
<accession>A0A9P6F1Q0</accession>
<evidence type="ECO:0000256" key="9">
    <source>
        <dbReference type="ARBA" id="ARBA00048048"/>
    </source>
</evidence>
<evidence type="ECO:0000313" key="14">
    <source>
        <dbReference type="Proteomes" id="UP000723463"/>
    </source>
</evidence>
<organism evidence="13 14">
    <name type="scientific">Mortierella hygrophila</name>
    <dbReference type="NCBI Taxonomy" id="979708"/>
    <lineage>
        <taxon>Eukaryota</taxon>
        <taxon>Fungi</taxon>
        <taxon>Fungi incertae sedis</taxon>
        <taxon>Mucoromycota</taxon>
        <taxon>Mortierellomycotina</taxon>
        <taxon>Mortierellomycetes</taxon>
        <taxon>Mortierellales</taxon>
        <taxon>Mortierellaceae</taxon>
        <taxon>Mortierella</taxon>
    </lineage>
</organism>
<evidence type="ECO:0000256" key="6">
    <source>
        <dbReference type="ARBA" id="ARBA00023139"/>
    </source>
</evidence>
<feature type="transmembrane region" description="Helical" evidence="10">
    <location>
        <begin position="707"/>
        <end position="733"/>
    </location>
</feature>
<dbReference type="EC" id="2.3.1.225" evidence="10"/>
<evidence type="ECO:0000256" key="1">
    <source>
        <dbReference type="ARBA" id="ARBA00004141"/>
    </source>
</evidence>
<sequence>MPTLDPAQVSALDKDKDTDNNILLLQQQSSNLAATPAPVNQLARPEQKAHETFTTTTTLDSQNISGHQVTHTEATSPLAITDNSITPVSIASWPTNSIYDHIQPTTPTPTSTPAHSLYSVLSSRAVLEPESEPYPSFQSFFSLPSSSAERGMSFEQMLMANSAVASATISSHTMALEESPTLEPMYHTPQHMSTRTGNNSNSNSNSSNKLPGPTYPPLAPDTSRGSETVVADGNNNAISSSTPAHVGSPSSDPSSIDTILSVAGYIPGTSREEMEEECLDYRLKGRSRVSRGYSADFSTSQWSVAAGGNHASTSQDHPRTESHHAESGQQPPPRLSSQSIRTPPVVRTRATNAVEMLPLSEFLAEDPKDVFPLNSSPGGHYLTGPHPGYLQYSPPSTPPPPTLTIPNQTGRIPITSASGQFSGYQQYTPPHKDTKFDGHSRMSSVERPVPIGSIHHNETQLTSADSGVLGTENDHGEDDFLHQGKPVRNYKLFPGRNLFFCGGRIMTSRDFPAFLVAVLLLTVPTGLFHGFTSPFLWHRVSPAAPIVQAYLFIVAFSSMLKTSWTDPGVIPRGIDGDPPLDPLREMDGASASFYPPQSLPRLKEVQVGMYTVRLKYCETCRIYRPPRCSHCRQCDNCVEDEDHHCIWLNNCIGRRNYRYFLIFVSVASIYAFYTSALCLTHLLLLYRDRKNDPSGVPSFQSDVLAKAPVSALVMVFAFIMGLAVGALATYHFWLATVNRTTHEQWSASMMRPMVVDNPFDRGSIFGNCASVLCRPPTRSYIRRRDYTVS</sequence>
<evidence type="ECO:0000256" key="7">
    <source>
        <dbReference type="ARBA" id="ARBA00023288"/>
    </source>
</evidence>
<dbReference type="GO" id="GO:0019706">
    <property type="term" value="F:protein-cysteine S-palmitoyltransferase activity"/>
    <property type="evidence" value="ECO:0007669"/>
    <property type="project" value="UniProtKB-EC"/>
</dbReference>
<feature type="compositionally biased region" description="Low complexity" evidence="11">
    <location>
        <begin position="198"/>
        <end position="208"/>
    </location>
</feature>
<evidence type="ECO:0000256" key="3">
    <source>
        <dbReference type="ARBA" id="ARBA00022692"/>
    </source>
</evidence>
<proteinExistence type="inferred from homology"/>
<comment type="caution">
    <text evidence="13">The sequence shown here is derived from an EMBL/GenBank/DDBJ whole genome shotgun (WGS) entry which is preliminary data.</text>
</comment>
<dbReference type="EMBL" id="JAAAXW010000202">
    <property type="protein sequence ID" value="KAF9540386.1"/>
    <property type="molecule type" value="Genomic_DNA"/>
</dbReference>
<name>A0A9P6F1Q0_9FUNG</name>
<gene>
    <name evidence="13" type="primary">ZDHHC14</name>
    <name evidence="13" type="ORF">EC957_004332</name>
</gene>
<feature type="region of interest" description="Disordered" evidence="11">
    <location>
        <begin position="34"/>
        <end position="78"/>
    </location>
</feature>
<evidence type="ECO:0000256" key="5">
    <source>
        <dbReference type="ARBA" id="ARBA00023136"/>
    </source>
</evidence>
<feature type="compositionally biased region" description="Polar residues" evidence="11">
    <location>
        <begin position="52"/>
        <end position="75"/>
    </location>
</feature>
<keyword evidence="8 10" id="KW-0012">Acyltransferase</keyword>
<reference evidence="13" key="1">
    <citation type="journal article" date="2020" name="Fungal Divers.">
        <title>Resolving the Mortierellaceae phylogeny through synthesis of multi-gene phylogenetics and phylogenomics.</title>
        <authorList>
            <person name="Vandepol N."/>
            <person name="Liber J."/>
            <person name="Desiro A."/>
            <person name="Na H."/>
            <person name="Kennedy M."/>
            <person name="Barry K."/>
            <person name="Grigoriev I.V."/>
            <person name="Miller A.N."/>
            <person name="O'Donnell K."/>
            <person name="Stajich J.E."/>
            <person name="Bonito G."/>
        </authorList>
    </citation>
    <scope>NUCLEOTIDE SEQUENCE</scope>
    <source>
        <strain evidence="13">NRRL 2591</strain>
    </source>
</reference>
<comment type="domain">
    <text evidence="10">The DHHC domain is required for palmitoyltransferase activity.</text>
</comment>
<dbReference type="PANTHER" id="PTHR22883">
    <property type="entry name" value="ZINC FINGER DHHC DOMAIN CONTAINING PROTEIN"/>
    <property type="match status" value="1"/>
</dbReference>
<comment type="catalytic activity">
    <reaction evidence="9 10">
        <text>L-cysteinyl-[protein] + hexadecanoyl-CoA = S-hexadecanoyl-L-cysteinyl-[protein] + CoA</text>
        <dbReference type="Rhea" id="RHEA:36683"/>
        <dbReference type="Rhea" id="RHEA-COMP:10131"/>
        <dbReference type="Rhea" id="RHEA-COMP:11032"/>
        <dbReference type="ChEBI" id="CHEBI:29950"/>
        <dbReference type="ChEBI" id="CHEBI:57287"/>
        <dbReference type="ChEBI" id="CHEBI:57379"/>
        <dbReference type="ChEBI" id="CHEBI:74151"/>
        <dbReference type="EC" id="2.3.1.225"/>
    </reaction>
</comment>